<dbReference type="InterPro" id="IPR023296">
    <property type="entry name" value="Glyco_hydro_beta-prop_sf"/>
</dbReference>
<evidence type="ECO:0000256" key="2">
    <source>
        <dbReference type="ARBA" id="ARBA00022801"/>
    </source>
</evidence>
<evidence type="ECO:0000313" key="8">
    <source>
        <dbReference type="Proteomes" id="UP001165430"/>
    </source>
</evidence>
<dbReference type="InterPro" id="IPR018053">
    <property type="entry name" value="Glyco_hydro_32_AS"/>
</dbReference>
<comment type="similarity">
    <text evidence="1 4">Belongs to the glycosyl hydrolase 32 family.</text>
</comment>
<keyword evidence="3 4" id="KW-0326">Glycosidase</keyword>
<dbReference type="InterPro" id="IPR013148">
    <property type="entry name" value="Glyco_hydro_32_N"/>
</dbReference>
<dbReference type="Gene3D" id="2.115.10.20">
    <property type="entry name" value="Glycosyl hydrolase domain, family 43"/>
    <property type="match status" value="1"/>
</dbReference>
<dbReference type="PANTHER" id="PTHR42800">
    <property type="entry name" value="EXOINULINASE INUD (AFU_ORTHOLOGUE AFUA_5G00480)"/>
    <property type="match status" value="1"/>
</dbReference>
<keyword evidence="8" id="KW-1185">Reference proteome</keyword>
<dbReference type="PROSITE" id="PS51257">
    <property type="entry name" value="PROKAR_LIPOPROTEIN"/>
    <property type="match status" value="1"/>
</dbReference>
<organism evidence="7 8">
    <name type="scientific">Belliella alkalica</name>
    <dbReference type="NCBI Taxonomy" id="1730871"/>
    <lineage>
        <taxon>Bacteria</taxon>
        <taxon>Pseudomonadati</taxon>
        <taxon>Bacteroidota</taxon>
        <taxon>Cytophagia</taxon>
        <taxon>Cytophagales</taxon>
        <taxon>Cyclobacteriaceae</taxon>
        <taxon>Belliella</taxon>
    </lineage>
</organism>
<accession>A0ABS9VEQ8</accession>
<dbReference type="Gene3D" id="2.60.120.560">
    <property type="entry name" value="Exo-inulinase, domain 1"/>
    <property type="match status" value="1"/>
</dbReference>
<dbReference type="InterPro" id="IPR013320">
    <property type="entry name" value="ConA-like_dom_sf"/>
</dbReference>
<evidence type="ECO:0000259" key="6">
    <source>
        <dbReference type="Pfam" id="PF08244"/>
    </source>
</evidence>
<dbReference type="SUPFAM" id="SSF75005">
    <property type="entry name" value="Arabinanase/levansucrase/invertase"/>
    <property type="match status" value="1"/>
</dbReference>
<name>A0ABS9VEQ8_9BACT</name>
<dbReference type="GO" id="GO:0016787">
    <property type="term" value="F:hydrolase activity"/>
    <property type="evidence" value="ECO:0007669"/>
    <property type="project" value="UniProtKB-KW"/>
</dbReference>
<dbReference type="SUPFAM" id="SSF49899">
    <property type="entry name" value="Concanavalin A-like lectins/glucanases"/>
    <property type="match status" value="1"/>
</dbReference>
<dbReference type="Proteomes" id="UP001165430">
    <property type="component" value="Unassembled WGS sequence"/>
</dbReference>
<feature type="domain" description="Glycosyl hydrolase family 32 N-terminal" evidence="5">
    <location>
        <begin position="42"/>
        <end position="356"/>
    </location>
</feature>
<reference evidence="7" key="1">
    <citation type="submission" date="2022-03" db="EMBL/GenBank/DDBJ databases">
        <title>De novo assembled genomes of Belliella spp. (Cyclobacteriaceae) strains.</title>
        <authorList>
            <person name="Szabo A."/>
            <person name="Korponai K."/>
            <person name="Felfoldi T."/>
        </authorList>
    </citation>
    <scope>NUCLEOTIDE SEQUENCE</scope>
    <source>
        <strain evidence="7">DSM 111903</strain>
    </source>
</reference>
<dbReference type="RefSeq" id="WP_241412974.1">
    <property type="nucleotide sequence ID" value="NZ_JAKZGO010000010.1"/>
</dbReference>
<keyword evidence="2 4" id="KW-0378">Hydrolase</keyword>
<dbReference type="Pfam" id="PF00251">
    <property type="entry name" value="Glyco_hydro_32N"/>
    <property type="match status" value="1"/>
</dbReference>
<feature type="domain" description="Glycosyl hydrolase family 32 C-terminal" evidence="6">
    <location>
        <begin position="371"/>
        <end position="484"/>
    </location>
</feature>
<dbReference type="EMBL" id="JAKZGO010000010">
    <property type="protein sequence ID" value="MCH7414495.1"/>
    <property type="molecule type" value="Genomic_DNA"/>
</dbReference>
<dbReference type="InterPro" id="IPR013189">
    <property type="entry name" value="Glyco_hydro_32_C"/>
</dbReference>
<proteinExistence type="inferred from homology"/>
<sequence>MTKGISVLTFILTGIMLFACSQKEANIIEVKKYGEPFRSQFHFTPEANWMNDPNGMVYYEGEYHLFYQYHPEGNTWGPMHWGHAISTDLIHWDHQPIAIFPDEHGTIFSGSAVADINNTSGLGTKENPPLVAIYTYHDAEAEKSGEVDFQTQGIAFSIDKGRTWEKYAENPVLKNPGIKDFRDPKVDWYEDKDGKGKWIMSLAVKDKISFYSSPDLLDWSYESDFQPSWGAYGGVWECPDLFKLKNESGEEKWVLLVSINPGGPNGGSATQYFVGDFDGKSFHAEEQEVKWIDYGADNYAGVTWSNVPKEDGRRLFIGWMSNWDYANIVPTEVWRSAMTLPRSLELFQSNQKHYLASRPIQETQGLRVQKKESNEDTIDLVSDLLEIELNIVSEDFDLEFSNEFGEKVTLKKQGNSLYFDRSESGLTDFNESFKKMHTAPDLGLELKNLQVFVDKSSIEFFFNEGELVLTEIIFPENPYTQLKTKGFGEVKKIHVLKSIW</sequence>
<evidence type="ECO:0000256" key="3">
    <source>
        <dbReference type="ARBA" id="ARBA00023295"/>
    </source>
</evidence>
<dbReference type="PANTHER" id="PTHR42800:SF1">
    <property type="entry name" value="EXOINULINASE INUD (AFU_ORTHOLOGUE AFUA_5G00480)"/>
    <property type="match status" value="1"/>
</dbReference>
<dbReference type="CDD" id="cd18622">
    <property type="entry name" value="GH32_Inu-like"/>
    <property type="match status" value="1"/>
</dbReference>
<evidence type="ECO:0000313" key="7">
    <source>
        <dbReference type="EMBL" id="MCH7414495.1"/>
    </source>
</evidence>
<dbReference type="PROSITE" id="PS00609">
    <property type="entry name" value="GLYCOSYL_HYDROL_F32"/>
    <property type="match status" value="1"/>
</dbReference>
<dbReference type="InterPro" id="IPR001362">
    <property type="entry name" value="Glyco_hydro_32"/>
</dbReference>
<protein>
    <submittedName>
        <fullName evidence="7">Glycoside hydrolase family 32 protein</fullName>
    </submittedName>
</protein>
<dbReference type="Pfam" id="PF08244">
    <property type="entry name" value="Glyco_hydro_32C"/>
    <property type="match status" value="1"/>
</dbReference>
<comment type="caution">
    <text evidence="7">The sequence shown here is derived from an EMBL/GenBank/DDBJ whole genome shotgun (WGS) entry which is preliminary data.</text>
</comment>
<evidence type="ECO:0000256" key="1">
    <source>
        <dbReference type="ARBA" id="ARBA00009902"/>
    </source>
</evidence>
<dbReference type="SMART" id="SM00640">
    <property type="entry name" value="Glyco_32"/>
    <property type="match status" value="1"/>
</dbReference>
<evidence type="ECO:0000256" key="4">
    <source>
        <dbReference type="RuleBase" id="RU362110"/>
    </source>
</evidence>
<gene>
    <name evidence="7" type="ORF">MM213_13430</name>
</gene>
<evidence type="ECO:0000259" key="5">
    <source>
        <dbReference type="Pfam" id="PF00251"/>
    </source>
</evidence>